<organism evidence="1 2">
    <name type="scientific">Hafnia alvei ATCC 51873</name>
    <dbReference type="NCBI Taxonomy" id="1002364"/>
    <lineage>
        <taxon>Bacteria</taxon>
        <taxon>Pseudomonadati</taxon>
        <taxon>Pseudomonadota</taxon>
        <taxon>Gammaproteobacteria</taxon>
        <taxon>Enterobacterales</taxon>
        <taxon>Hafniaceae</taxon>
        <taxon>Hafnia</taxon>
    </lineage>
</organism>
<accession>G9Y1T8</accession>
<dbReference type="Proteomes" id="UP000005959">
    <property type="component" value="Unassembled WGS sequence"/>
</dbReference>
<protein>
    <submittedName>
        <fullName evidence="1">Uncharacterized protein</fullName>
    </submittedName>
</protein>
<name>G9Y1T8_HAFAL</name>
<dbReference type="AlphaFoldDB" id="G9Y1T8"/>
<dbReference type="EMBL" id="AGCI01000009">
    <property type="protein sequence ID" value="EHM47808.1"/>
    <property type="molecule type" value="Genomic_DNA"/>
</dbReference>
<sequence length="51" mass="6112">MQKKVYEHNNYSNRLPVKNRLSLVLLWLLADGFQLVRVKKCGLKKIHDIYQ</sequence>
<comment type="caution">
    <text evidence="1">The sequence shown here is derived from an EMBL/GenBank/DDBJ whole genome shotgun (WGS) entry which is preliminary data.</text>
</comment>
<proteinExistence type="predicted"/>
<dbReference type="HOGENOM" id="CLU_3099436_0_0_6"/>
<gene>
    <name evidence="1" type="ORF">HMPREF0454_00506</name>
</gene>
<reference evidence="1 2" key="1">
    <citation type="submission" date="2011-08" db="EMBL/GenBank/DDBJ databases">
        <authorList>
            <person name="Weinstock G."/>
            <person name="Sodergren E."/>
            <person name="Clifton S."/>
            <person name="Fulton L."/>
            <person name="Fulton B."/>
            <person name="Courtney L."/>
            <person name="Fronick C."/>
            <person name="Harrison M."/>
            <person name="Strong C."/>
            <person name="Farmer C."/>
            <person name="Delahaunty K."/>
            <person name="Markovic C."/>
            <person name="Hall O."/>
            <person name="Minx P."/>
            <person name="Tomlinson C."/>
            <person name="Mitreva M."/>
            <person name="Hou S."/>
            <person name="Chen J."/>
            <person name="Wollam A."/>
            <person name="Pepin K.H."/>
            <person name="Johnson M."/>
            <person name="Bhonagiri V."/>
            <person name="Zhang X."/>
            <person name="Suruliraj S."/>
            <person name="Warren W."/>
            <person name="Chinwalla A."/>
            <person name="Mardis E.R."/>
            <person name="Wilson R.K."/>
        </authorList>
    </citation>
    <scope>NUCLEOTIDE SEQUENCE [LARGE SCALE GENOMIC DNA]</scope>
    <source>
        <strain evidence="1 2">ATCC 51873</strain>
    </source>
</reference>
<evidence type="ECO:0000313" key="1">
    <source>
        <dbReference type="EMBL" id="EHM47808.1"/>
    </source>
</evidence>
<evidence type="ECO:0000313" key="2">
    <source>
        <dbReference type="Proteomes" id="UP000005959"/>
    </source>
</evidence>